<keyword evidence="3 6" id="KW-1133">Transmembrane helix</keyword>
<feature type="domain" description="Integral membrane bound transporter" evidence="7">
    <location>
        <begin position="386"/>
        <end position="511"/>
    </location>
</feature>
<evidence type="ECO:0000313" key="9">
    <source>
        <dbReference type="Proteomes" id="UP000199111"/>
    </source>
</evidence>
<dbReference type="RefSeq" id="WP_093887985.1">
    <property type="nucleotide sequence ID" value="NZ_FOQY01000010.1"/>
</dbReference>
<evidence type="ECO:0000259" key="7">
    <source>
        <dbReference type="Pfam" id="PF13515"/>
    </source>
</evidence>
<feature type="transmembrane region" description="Helical" evidence="6">
    <location>
        <begin position="37"/>
        <end position="54"/>
    </location>
</feature>
<feature type="transmembrane region" description="Helical" evidence="6">
    <location>
        <begin position="138"/>
        <end position="155"/>
    </location>
</feature>
<proteinExistence type="predicted"/>
<keyword evidence="2 6" id="KW-0812">Transmembrane</keyword>
<feature type="transmembrane region" description="Helical" evidence="6">
    <location>
        <begin position="109"/>
        <end position="126"/>
    </location>
</feature>
<sequence>MGTTDERQGTRAPMRGGLPLKGVFRLRRFGDIWHKNALSAVIALAIPDLVLLALGRLDLAVYTSAGAMCALYAHGLPYAARARTLLRVALGMIASVGVALTAAGLTRSTVVLIIVAAVLAALHKVACDAARIGPPGNVIFTFMAATCAFMPQRLSEVPFHLVLATAGAALAWLVCMAPGIVRPDGPQRIAVARALEAAARALETAARVPAATAGSPAAVAGVPAAGESLVEAVGSSAAIAGVPATAGGPAAGSPAADAAVSRARHDAAAAVNAAWHTLLLAPAGPGRGALERLLAHAEESLATGSAAGDRPAAWAADADRLAAWAGDLRRNRPLPQTGLTEAEAAELTGIAVERAARRGRPRVLRAFHPASPLFPIGIRVAVGSALAGVISMATGVGHPYWAIVTAASVFQANAVLSWHRGLQRALGSFAGLLLFTALLPVSRTGQLALVLLVLLLQFVTEALITRNYWLGTVCVTPMALLLTEFPGYQPAGSLIADRWLDTCVGVAAGLLGCLLVTNRRTVSRIDGALRRVAVTRAAAERLLEAGSPGAGDRSRARGLLVTALVELREVTEVAAGEWWQRALPEERIARAEQQGHRTLARLAGPVRDPAGIESAPGS</sequence>
<feature type="transmembrane region" description="Helical" evidence="6">
    <location>
        <begin position="372"/>
        <end position="394"/>
    </location>
</feature>
<feature type="region of interest" description="Disordered" evidence="5">
    <location>
        <begin position="599"/>
        <end position="618"/>
    </location>
</feature>
<evidence type="ECO:0000256" key="1">
    <source>
        <dbReference type="ARBA" id="ARBA00004141"/>
    </source>
</evidence>
<protein>
    <submittedName>
        <fullName evidence="8">Uncharacterized membrane protein YccC</fullName>
    </submittedName>
</protein>
<comment type="subcellular location">
    <subcellularLocation>
        <location evidence="1">Membrane</location>
        <topology evidence="1">Multi-pass membrane protein</topology>
    </subcellularLocation>
</comment>
<evidence type="ECO:0000256" key="5">
    <source>
        <dbReference type="SAM" id="MobiDB-lite"/>
    </source>
</evidence>
<evidence type="ECO:0000256" key="2">
    <source>
        <dbReference type="ARBA" id="ARBA00022692"/>
    </source>
</evidence>
<feature type="transmembrane region" description="Helical" evidence="6">
    <location>
        <begin position="447"/>
        <end position="464"/>
    </location>
</feature>
<evidence type="ECO:0000256" key="6">
    <source>
        <dbReference type="SAM" id="Phobius"/>
    </source>
</evidence>
<feature type="transmembrane region" description="Helical" evidence="6">
    <location>
        <begin position="85"/>
        <end position="103"/>
    </location>
</feature>
<reference evidence="9" key="1">
    <citation type="submission" date="2016-10" db="EMBL/GenBank/DDBJ databases">
        <authorList>
            <person name="Varghese N."/>
            <person name="Submissions S."/>
        </authorList>
    </citation>
    <scope>NUCLEOTIDE SEQUENCE [LARGE SCALE GENOMIC DNA]</scope>
    <source>
        <strain evidence="9">CGMCC 4.2126</strain>
    </source>
</reference>
<dbReference type="AlphaFoldDB" id="A0A1I3SSA9"/>
<evidence type="ECO:0000256" key="4">
    <source>
        <dbReference type="ARBA" id="ARBA00023136"/>
    </source>
</evidence>
<dbReference type="GO" id="GO:0016020">
    <property type="term" value="C:membrane"/>
    <property type="evidence" value="ECO:0007669"/>
    <property type="project" value="UniProtKB-SubCell"/>
</dbReference>
<dbReference type="Pfam" id="PF13515">
    <property type="entry name" value="FUSC_2"/>
    <property type="match status" value="1"/>
</dbReference>
<accession>A0A1I3SSA9</accession>
<organism evidence="8 9">
    <name type="scientific">Streptosporangium canum</name>
    <dbReference type="NCBI Taxonomy" id="324952"/>
    <lineage>
        <taxon>Bacteria</taxon>
        <taxon>Bacillati</taxon>
        <taxon>Actinomycetota</taxon>
        <taxon>Actinomycetes</taxon>
        <taxon>Streptosporangiales</taxon>
        <taxon>Streptosporangiaceae</taxon>
        <taxon>Streptosporangium</taxon>
    </lineage>
</organism>
<dbReference type="Proteomes" id="UP000199111">
    <property type="component" value="Unassembled WGS sequence"/>
</dbReference>
<feature type="transmembrane region" description="Helical" evidence="6">
    <location>
        <begin position="425"/>
        <end position="441"/>
    </location>
</feature>
<dbReference type="GeneID" id="96299193"/>
<gene>
    <name evidence="8" type="ORF">SAMN05216275_110133</name>
</gene>
<dbReference type="EMBL" id="FOQY01000010">
    <property type="protein sequence ID" value="SFJ60481.1"/>
    <property type="molecule type" value="Genomic_DNA"/>
</dbReference>
<keyword evidence="9" id="KW-1185">Reference proteome</keyword>
<evidence type="ECO:0000256" key="3">
    <source>
        <dbReference type="ARBA" id="ARBA00022989"/>
    </source>
</evidence>
<feature type="transmembrane region" description="Helical" evidence="6">
    <location>
        <begin position="60"/>
        <end position="78"/>
    </location>
</feature>
<dbReference type="InterPro" id="IPR049453">
    <property type="entry name" value="Memb_transporter_dom"/>
</dbReference>
<name>A0A1I3SSA9_9ACTN</name>
<evidence type="ECO:0000313" key="8">
    <source>
        <dbReference type="EMBL" id="SFJ60481.1"/>
    </source>
</evidence>
<feature type="transmembrane region" description="Helical" evidence="6">
    <location>
        <begin position="161"/>
        <end position="181"/>
    </location>
</feature>
<feature type="transmembrane region" description="Helical" evidence="6">
    <location>
        <begin position="499"/>
        <end position="517"/>
    </location>
</feature>
<keyword evidence="4 6" id="KW-0472">Membrane</keyword>